<dbReference type="Proteomes" id="UP000078200">
    <property type="component" value="Unassembled WGS sequence"/>
</dbReference>
<dbReference type="VEuPathDB" id="VectorBase:GAUT018736"/>
<organism evidence="2 3">
    <name type="scientific">Glossina austeni</name>
    <name type="common">Savannah tsetse fly</name>
    <dbReference type="NCBI Taxonomy" id="7395"/>
    <lineage>
        <taxon>Eukaryota</taxon>
        <taxon>Metazoa</taxon>
        <taxon>Ecdysozoa</taxon>
        <taxon>Arthropoda</taxon>
        <taxon>Hexapoda</taxon>
        <taxon>Insecta</taxon>
        <taxon>Pterygota</taxon>
        <taxon>Neoptera</taxon>
        <taxon>Endopterygota</taxon>
        <taxon>Diptera</taxon>
        <taxon>Brachycera</taxon>
        <taxon>Muscomorpha</taxon>
        <taxon>Hippoboscoidea</taxon>
        <taxon>Glossinidae</taxon>
        <taxon>Glossina</taxon>
    </lineage>
</organism>
<accession>A0A1A9UX75</accession>
<reference evidence="2" key="1">
    <citation type="submission" date="2020-05" db="UniProtKB">
        <authorList>
            <consortium name="EnsemblMetazoa"/>
        </authorList>
    </citation>
    <scope>IDENTIFICATION</scope>
    <source>
        <strain evidence="2">TTRI</strain>
    </source>
</reference>
<dbReference type="AlphaFoldDB" id="A0A1A9UX75"/>
<dbReference type="EnsemblMetazoa" id="GAUT018736-RA">
    <property type="protein sequence ID" value="GAUT018736-PA"/>
    <property type="gene ID" value="GAUT018736"/>
</dbReference>
<evidence type="ECO:0000313" key="2">
    <source>
        <dbReference type="EnsemblMetazoa" id="GAUT018736-PA"/>
    </source>
</evidence>
<feature type="compositionally biased region" description="Low complexity" evidence="1">
    <location>
        <begin position="99"/>
        <end position="113"/>
    </location>
</feature>
<name>A0A1A9UX75_GLOAU</name>
<evidence type="ECO:0000256" key="1">
    <source>
        <dbReference type="SAM" id="MobiDB-lite"/>
    </source>
</evidence>
<sequence>MFSGDQCNLWCLLSIHRHRIIINTLVIIIISACYKHKVEHNAFNKVELFGCRRIVASLSISLKTTLHVNAFSCLTHSLVKLHSLVDTDDNNDKESIAKNNNSNNNNNNNNNNNMKRNDCKLDYYHYVMTKGHDSNHH</sequence>
<evidence type="ECO:0000313" key="3">
    <source>
        <dbReference type="Proteomes" id="UP000078200"/>
    </source>
</evidence>
<protein>
    <submittedName>
        <fullName evidence="2">Uncharacterized protein</fullName>
    </submittedName>
</protein>
<feature type="region of interest" description="Disordered" evidence="1">
    <location>
        <begin position="92"/>
        <end position="114"/>
    </location>
</feature>
<proteinExistence type="predicted"/>
<keyword evidence="3" id="KW-1185">Reference proteome</keyword>